<dbReference type="AlphaFoldDB" id="E3CRB5"/>
<name>E3CRB5_STRVE</name>
<accession>E3CRB5</accession>
<evidence type="ECO:0000313" key="2">
    <source>
        <dbReference type="Proteomes" id="UP000004896"/>
    </source>
</evidence>
<protein>
    <recommendedName>
        <fullName evidence="3">Helix-turn-helix type 11 domain-containing protein</fullName>
    </recommendedName>
</protein>
<proteinExistence type="predicted"/>
<gene>
    <name evidence="1" type="ORF">HMPREF9192_0835</name>
</gene>
<comment type="caution">
    <text evidence="1">The sequence shown here is derived from an EMBL/GenBank/DDBJ whole genome shotgun (WGS) entry which is preliminary data.</text>
</comment>
<evidence type="ECO:0000313" key="1">
    <source>
        <dbReference type="EMBL" id="EFQ58815.1"/>
    </source>
</evidence>
<dbReference type="EMBL" id="AEKO01000007">
    <property type="protein sequence ID" value="EFQ58815.1"/>
    <property type="molecule type" value="Genomic_DNA"/>
</dbReference>
<organism evidence="1 2">
    <name type="scientific">Streptococcus vestibularis F0396</name>
    <dbReference type="NCBI Taxonomy" id="904306"/>
    <lineage>
        <taxon>Bacteria</taxon>
        <taxon>Bacillati</taxon>
        <taxon>Bacillota</taxon>
        <taxon>Bacilli</taxon>
        <taxon>Lactobacillales</taxon>
        <taxon>Streptococcaceae</taxon>
        <taxon>Streptococcus</taxon>
    </lineage>
</organism>
<evidence type="ECO:0008006" key="3">
    <source>
        <dbReference type="Google" id="ProtNLM"/>
    </source>
</evidence>
<reference evidence="1 2" key="1">
    <citation type="submission" date="2010-10" db="EMBL/GenBank/DDBJ databases">
        <authorList>
            <person name="Durkin A.S."/>
            <person name="Madupu R."/>
            <person name="Torralba M."/>
            <person name="Gillis M."/>
            <person name="Methe B."/>
            <person name="Sutton G."/>
            <person name="Nelson K.E."/>
        </authorList>
    </citation>
    <scope>NUCLEOTIDE SEQUENCE [LARGE SCALE GENOMIC DNA]</scope>
    <source>
        <strain evidence="1 2">F0396</strain>
    </source>
</reference>
<dbReference type="Proteomes" id="UP000004896">
    <property type="component" value="Unassembled WGS sequence"/>
</dbReference>
<sequence length="39" mass="4581">MTASKTKRLLYLMSELEKENDISKTDYLARFGISERTLK</sequence>